<evidence type="ECO:0000313" key="1">
    <source>
        <dbReference type="EMBL" id="EKX45704.1"/>
    </source>
</evidence>
<proteinExistence type="predicted"/>
<dbReference type="EMBL" id="JH992998">
    <property type="protein sequence ID" value="EKX45704.1"/>
    <property type="molecule type" value="Genomic_DNA"/>
</dbReference>
<organism evidence="1">
    <name type="scientific">Guillardia theta (strain CCMP2712)</name>
    <name type="common">Cryptophyte</name>
    <dbReference type="NCBI Taxonomy" id="905079"/>
    <lineage>
        <taxon>Eukaryota</taxon>
        <taxon>Cryptophyceae</taxon>
        <taxon>Pyrenomonadales</taxon>
        <taxon>Geminigeraceae</taxon>
        <taxon>Guillardia</taxon>
    </lineage>
</organism>
<accession>L1JC66</accession>
<dbReference type="Proteomes" id="UP000011087">
    <property type="component" value="Unassembled WGS sequence"/>
</dbReference>
<reference evidence="1 3" key="1">
    <citation type="journal article" date="2012" name="Nature">
        <title>Algal genomes reveal evolutionary mosaicism and the fate of nucleomorphs.</title>
        <authorList>
            <consortium name="DOE Joint Genome Institute"/>
            <person name="Curtis B.A."/>
            <person name="Tanifuji G."/>
            <person name="Burki F."/>
            <person name="Gruber A."/>
            <person name="Irimia M."/>
            <person name="Maruyama S."/>
            <person name="Arias M.C."/>
            <person name="Ball S.G."/>
            <person name="Gile G.H."/>
            <person name="Hirakawa Y."/>
            <person name="Hopkins J.F."/>
            <person name="Kuo A."/>
            <person name="Rensing S.A."/>
            <person name="Schmutz J."/>
            <person name="Symeonidi A."/>
            <person name="Elias M."/>
            <person name="Eveleigh R.J."/>
            <person name="Herman E.K."/>
            <person name="Klute M.J."/>
            <person name="Nakayama T."/>
            <person name="Obornik M."/>
            <person name="Reyes-Prieto A."/>
            <person name="Armbrust E.V."/>
            <person name="Aves S.J."/>
            <person name="Beiko R.G."/>
            <person name="Coutinho P."/>
            <person name="Dacks J.B."/>
            <person name="Durnford D.G."/>
            <person name="Fast N.M."/>
            <person name="Green B.R."/>
            <person name="Grisdale C.J."/>
            <person name="Hempel F."/>
            <person name="Henrissat B."/>
            <person name="Hoppner M.P."/>
            <person name="Ishida K."/>
            <person name="Kim E."/>
            <person name="Koreny L."/>
            <person name="Kroth P.G."/>
            <person name="Liu Y."/>
            <person name="Malik S.B."/>
            <person name="Maier U.G."/>
            <person name="McRose D."/>
            <person name="Mock T."/>
            <person name="Neilson J.A."/>
            <person name="Onodera N.T."/>
            <person name="Poole A.M."/>
            <person name="Pritham E.J."/>
            <person name="Richards T.A."/>
            <person name="Rocap G."/>
            <person name="Roy S.W."/>
            <person name="Sarai C."/>
            <person name="Schaack S."/>
            <person name="Shirato S."/>
            <person name="Slamovits C.H."/>
            <person name="Spencer D.F."/>
            <person name="Suzuki S."/>
            <person name="Worden A.Z."/>
            <person name="Zauner S."/>
            <person name="Barry K."/>
            <person name="Bell C."/>
            <person name="Bharti A.K."/>
            <person name="Crow J.A."/>
            <person name="Grimwood J."/>
            <person name="Kramer R."/>
            <person name="Lindquist E."/>
            <person name="Lucas S."/>
            <person name="Salamov A."/>
            <person name="McFadden G.I."/>
            <person name="Lane C.E."/>
            <person name="Keeling P.J."/>
            <person name="Gray M.W."/>
            <person name="Grigoriev I.V."/>
            <person name="Archibald J.M."/>
        </authorList>
    </citation>
    <scope>NUCLEOTIDE SEQUENCE</scope>
    <source>
        <strain evidence="1 3">CCMP2712</strain>
    </source>
</reference>
<reference evidence="3" key="2">
    <citation type="submission" date="2012-11" db="EMBL/GenBank/DDBJ databases">
        <authorList>
            <person name="Kuo A."/>
            <person name="Curtis B.A."/>
            <person name="Tanifuji G."/>
            <person name="Burki F."/>
            <person name="Gruber A."/>
            <person name="Irimia M."/>
            <person name="Maruyama S."/>
            <person name="Arias M.C."/>
            <person name="Ball S.G."/>
            <person name="Gile G.H."/>
            <person name="Hirakawa Y."/>
            <person name="Hopkins J.F."/>
            <person name="Rensing S.A."/>
            <person name="Schmutz J."/>
            <person name="Symeonidi A."/>
            <person name="Elias M."/>
            <person name="Eveleigh R.J."/>
            <person name="Herman E.K."/>
            <person name="Klute M.J."/>
            <person name="Nakayama T."/>
            <person name="Obornik M."/>
            <person name="Reyes-Prieto A."/>
            <person name="Armbrust E.V."/>
            <person name="Aves S.J."/>
            <person name="Beiko R.G."/>
            <person name="Coutinho P."/>
            <person name="Dacks J.B."/>
            <person name="Durnford D.G."/>
            <person name="Fast N.M."/>
            <person name="Green B.R."/>
            <person name="Grisdale C."/>
            <person name="Hempe F."/>
            <person name="Henrissat B."/>
            <person name="Hoppner M.P."/>
            <person name="Ishida K.-I."/>
            <person name="Kim E."/>
            <person name="Koreny L."/>
            <person name="Kroth P.G."/>
            <person name="Liu Y."/>
            <person name="Malik S.-B."/>
            <person name="Maier U.G."/>
            <person name="McRose D."/>
            <person name="Mock T."/>
            <person name="Neilson J.A."/>
            <person name="Onodera N.T."/>
            <person name="Poole A.M."/>
            <person name="Pritham E.J."/>
            <person name="Richards T.A."/>
            <person name="Rocap G."/>
            <person name="Roy S.W."/>
            <person name="Sarai C."/>
            <person name="Schaack S."/>
            <person name="Shirato S."/>
            <person name="Slamovits C.H."/>
            <person name="Spencer D.F."/>
            <person name="Suzuki S."/>
            <person name="Worden A.Z."/>
            <person name="Zauner S."/>
            <person name="Barry K."/>
            <person name="Bell C."/>
            <person name="Bharti A.K."/>
            <person name="Crow J.A."/>
            <person name="Grimwood J."/>
            <person name="Kramer R."/>
            <person name="Lindquist E."/>
            <person name="Lucas S."/>
            <person name="Salamov A."/>
            <person name="McFadden G.I."/>
            <person name="Lane C.E."/>
            <person name="Keeling P.J."/>
            <person name="Gray M.W."/>
            <person name="Grigoriev I.V."/>
            <person name="Archibald J.M."/>
        </authorList>
    </citation>
    <scope>NUCLEOTIDE SEQUENCE</scope>
    <source>
        <strain evidence="3">CCMP2712</strain>
    </source>
</reference>
<evidence type="ECO:0000313" key="3">
    <source>
        <dbReference type="Proteomes" id="UP000011087"/>
    </source>
</evidence>
<keyword evidence="3" id="KW-1185">Reference proteome</keyword>
<dbReference type="GeneID" id="17302324"/>
<gene>
    <name evidence="1" type="ORF">GUITHDRAFT_163239</name>
</gene>
<dbReference type="AlphaFoldDB" id="L1JC66"/>
<dbReference type="EnsemblProtists" id="EKX45704">
    <property type="protein sequence ID" value="EKX45704"/>
    <property type="gene ID" value="GUITHDRAFT_163239"/>
</dbReference>
<evidence type="ECO:0000313" key="2">
    <source>
        <dbReference type="EnsemblProtists" id="EKX45704"/>
    </source>
</evidence>
<name>L1JC66_GUITC</name>
<reference evidence="2" key="3">
    <citation type="submission" date="2016-03" db="UniProtKB">
        <authorList>
            <consortium name="EnsemblProtists"/>
        </authorList>
    </citation>
    <scope>IDENTIFICATION</scope>
</reference>
<dbReference type="PaxDb" id="55529-EKX45704"/>
<dbReference type="RefSeq" id="XP_005832684.1">
    <property type="nucleotide sequence ID" value="XM_005832627.1"/>
</dbReference>
<sequence length="166" mass="18522">MRMVTDATWVARCLAMAAGVLVLVAITSSSWRKSKTALIQYELAKPMWLVRARPNMRRGRQVLVPLTMLVCPPDDPHCGYGGVDTSPEAYADPSPLAIIGEQCQEEHRWNCPFPGPINYGPDSPAIWLPEDDLLDDPTLVRKVWPDYPPPKASSEMGYPVMLNFVK</sequence>
<dbReference type="HOGENOM" id="CLU_1605837_0_0_1"/>
<dbReference type="OrthoDB" id="10491273at2759"/>
<dbReference type="KEGG" id="gtt:GUITHDRAFT_163239"/>
<protein>
    <submittedName>
        <fullName evidence="1 2">Uncharacterized protein</fullName>
    </submittedName>
</protein>